<name>A0A8J5QZ92_9HYME</name>
<feature type="transmembrane region" description="Helical" evidence="6">
    <location>
        <begin position="465"/>
        <end position="485"/>
    </location>
</feature>
<feature type="transmembrane region" description="Helical" evidence="6">
    <location>
        <begin position="436"/>
        <end position="458"/>
    </location>
</feature>
<dbReference type="GO" id="GO:0016020">
    <property type="term" value="C:membrane"/>
    <property type="evidence" value="ECO:0007669"/>
    <property type="project" value="UniProtKB-SubCell"/>
</dbReference>
<dbReference type="PANTHER" id="PTHR12266:SF0">
    <property type="entry name" value="MITOCHONDRIAL SODIUM_CALCIUM EXCHANGER PROTEIN"/>
    <property type="match status" value="1"/>
</dbReference>
<sequence length="670" mass="74452">MRVRNLLHRLKGIQISKDDCSWVWNVHPDKRCEWVRSTSDCRLSSYIQYAEILFCSFDSSKSHLFIPGVMLCVLCFCPSLSVIADVLRLSENIAGVTILAFGNGAPDVFTSLVSEEGIGELIMFVELIGAGVFVTSVIAGTIGIVAPVDIIAKTFMRDCCFYVSSIIWVSYISSDDVIELWESLLLIYALFISCVVIMQWIENREVNRKDKILQIQDDDMLQTYLSPTTAQEHISKRVKAGAFSIKTKIDLAIATEISKVQLDSDESPSSSQVDLSQTGQPRGLFAEFFFDMNPIKSYDWKNANFLLRIMLILRIPIMLVLQFIIPVVNKTAAKSGWSKLLNCIQPSVLPTVSVIILKVDDIEVGPLPLVVIVFVLGAAVSVILIARTSHDQPPKYHNAFALLGFTGATLVVWVIAGEVMAVLESIGFASRISDAMLGLTLLAWGNSVGDLISNVAIARQGFARMGYSACFGGPLFNTLVGLGLHWTYTALQHHDYRTYIINSDMMPGCLAFLLCSLATSFLYLNITGFSRWRHDLTTHDKYPCLVDYPALSSSSSCSYWSRINTASKDSSRQPAYGLSSSHSRLKQSRIVAGHLTNYEGLFHATGDPLIEDRLKFTIPPSHPLHIYSGSFTSSWSRGQSICNISLIPRVKNLRELVYVDMRICAMMLRH</sequence>
<evidence type="ECO:0000256" key="5">
    <source>
        <dbReference type="ARBA" id="ARBA00023136"/>
    </source>
</evidence>
<keyword evidence="4 6" id="KW-1133">Transmembrane helix</keyword>
<evidence type="ECO:0000313" key="9">
    <source>
        <dbReference type="Proteomes" id="UP000729913"/>
    </source>
</evidence>
<feature type="transmembrane region" description="Helical" evidence="6">
    <location>
        <begin position="305"/>
        <end position="325"/>
    </location>
</feature>
<feature type="domain" description="Sodium/calcium exchanger membrane region" evidence="7">
    <location>
        <begin position="401"/>
        <end position="524"/>
    </location>
</feature>
<evidence type="ECO:0000256" key="4">
    <source>
        <dbReference type="ARBA" id="ARBA00022989"/>
    </source>
</evidence>
<comment type="subcellular location">
    <subcellularLocation>
        <location evidence="1">Membrane</location>
        <topology evidence="1">Multi-pass membrane protein</topology>
    </subcellularLocation>
</comment>
<dbReference type="InterPro" id="IPR004837">
    <property type="entry name" value="NaCa_Exmemb"/>
</dbReference>
<keyword evidence="9" id="KW-1185">Reference proteome</keyword>
<dbReference type="GO" id="GO:0006874">
    <property type="term" value="P:intracellular calcium ion homeostasis"/>
    <property type="evidence" value="ECO:0007669"/>
    <property type="project" value="TreeGrafter"/>
</dbReference>
<gene>
    <name evidence="8" type="ORF">G9C98_005931</name>
</gene>
<feature type="transmembrane region" description="Helical" evidence="6">
    <location>
        <begin position="64"/>
        <end position="84"/>
    </location>
</feature>
<reference evidence="8" key="2">
    <citation type="submission" date="2021-04" db="EMBL/GenBank/DDBJ databases">
        <title>Genome-wide patterns of bracovirus chromosomal integration into multiple host tissues during parasitism.</title>
        <authorList>
            <person name="Chebbi M.A.C."/>
        </authorList>
    </citation>
    <scope>NUCLEOTIDE SEQUENCE</scope>
    <source>
        <tissue evidence="8">Whole body</tissue>
    </source>
</reference>
<accession>A0A8J5QZ92</accession>
<evidence type="ECO:0000259" key="7">
    <source>
        <dbReference type="Pfam" id="PF01699"/>
    </source>
</evidence>
<feature type="transmembrane region" description="Helical" evidence="6">
    <location>
        <begin position="155"/>
        <end position="174"/>
    </location>
</feature>
<reference evidence="8" key="1">
    <citation type="submission" date="2020-03" db="EMBL/GenBank/DDBJ databases">
        <authorList>
            <person name="Chebbi M.A."/>
            <person name="Drezen J.M."/>
        </authorList>
    </citation>
    <scope>NUCLEOTIDE SEQUENCE</scope>
    <source>
        <tissue evidence="8">Whole body</tissue>
    </source>
</reference>
<feature type="transmembrane region" description="Helical" evidence="6">
    <location>
        <begin position="121"/>
        <end position="148"/>
    </location>
</feature>
<evidence type="ECO:0000256" key="1">
    <source>
        <dbReference type="ARBA" id="ARBA00004141"/>
    </source>
</evidence>
<dbReference type="InterPro" id="IPR051359">
    <property type="entry name" value="CaCA_antiporter"/>
</dbReference>
<dbReference type="EMBL" id="JAAOIC020000047">
    <property type="protein sequence ID" value="KAG8037720.1"/>
    <property type="molecule type" value="Genomic_DNA"/>
</dbReference>
<keyword evidence="2" id="KW-0813">Transport</keyword>
<dbReference type="GO" id="GO:0005432">
    <property type="term" value="F:calcium:sodium antiporter activity"/>
    <property type="evidence" value="ECO:0007669"/>
    <property type="project" value="TreeGrafter"/>
</dbReference>
<evidence type="ECO:0000313" key="8">
    <source>
        <dbReference type="EMBL" id="KAG8037720.1"/>
    </source>
</evidence>
<feature type="transmembrane region" description="Helical" evidence="6">
    <location>
        <begin position="398"/>
        <end position="416"/>
    </location>
</feature>
<evidence type="ECO:0000256" key="3">
    <source>
        <dbReference type="ARBA" id="ARBA00022692"/>
    </source>
</evidence>
<feature type="transmembrane region" description="Helical" evidence="6">
    <location>
        <begin position="367"/>
        <end position="386"/>
    </location>
</feature>
<organism evidence="8 9">
    <name type="scientific">Cotesia typhae</name>
    <dbReference type="NCBI Taxonomy" id="2053667"/>
    <lineage>
        <taxon>Eukaryota</taxon>
        <taxon>Metazoa</taxon>
        <taxon>Ecdysozoa</taxon>
        <taxon>Arthropoda</taxon>
        <taxon>Hexapoda</taxon>
        <taxon>Insecta</taxon>
        <taxon>Pterygota</taxon>
        <taxon>Neoptera</taxon>
        <taxon>Endopterygota</taxon>
        <taxon>Hymenoptera</taxon>
        <taxon>Apocrita</taxon>
        <taxon>Ichneumonoidea</taxon>
        <taxon>Braconidae</taxon>
        <taxon>Microgastrinae</taxon>
        <taxon>Cotesia</taxon>
    </lineage>
</organism>
<protein>
    <recommendedName>
        <fullName evidence="7">Sodium/calcium exchanger membrane region domain-containing protein</fullName>
    </recommendedName>
</protein>
<proteinExistence type="predicted"/>
<keyword evidence="5 6" id="KW-0472">Membrane</keyword>
<feature type="transmembrane region" description="Helical" evidence="6">
    <location>
        <begin position="180"/>
        <end position="201"/>
    </location>
</feature>
<comment type="caution">
    <text evidence="8">The sequence shown here is derived from an EMBL/GenBank/DDBJ whole genome shotgun (WGS) entry which is preliminary data.</text>
</comment>
<dbReference type="PANTHER" id="PTHR12266">
    <property type="entry name" value="NA+/CA2+ K+ INDEPENDENT EXCHANGER"/>
    <property type="match status" value="1"/>
</dbReference>
<keyword evidence="3 6" id="KW-0812">Transmembrane</keyword>
<dbReference type="Proteomes" id="UP000729913">
    <property type="component" value="Unassembled WGS sequence"/>
</dbReference>
<evidence type="ECO:0000256" key="2">
    <source>
        <dbReference type="ARBA" id="ARBA00022448"/>
    </source>
</evidence>
<feature type="transmembrane region" description="Helical" evidence="6">
    <location>
        <begin position="505"/>
        <end position="524"/>
    </location>
</feature>
<feature type="domain" description="Sodium/calcium exchanger membrane region" evidence="7">
    <location>
        <begin position="64"/>
        <end position="197"/>
    </location>
</feature>
<dbReference type="AlphaFoldDB" id="A0A8J5QZ92"/>
<evidence type="ECO:0000256" key="6">
    <source>
        <dbReference type="SAM" id="Phobius"/>
    </source>
</evidence>
<dbReference type="OrthoDB" id="407410at2759"/>
<dbReference type="Pfam" id="PF01699">
    <property type="entry name" value="Na_Ca_ex"/>
    <property type="match status" value="2"/>
</dbReference>